<dbReference type="AlphaFoldDB" id="A0AAN9MTN8"/>
<feature type="compositionally biased region" description="Basic and acidic residues" evidence="1">
    <location>
        <begin position="169"/>
        <end position="186"/>
    </location>
</feature>
<gene>
    <name evidence="2" type="ORF">VNO77_02713</name>
</gene>
<sequence>MDEVDVSGDNVEKIDLEGLDMEDGDVERDDLEGADVEETNLKGGNVQGDDLEGSNVKDTDLEGLGIEGGDVQRADLEGADVEETNLEGLGMEGGDAQRAELDDVDVKRPDLDGGDVEDDELDDADVEHEQRLAFGSLNRVWLLRKRRGIFLSLAFALWLELSPSSATRSDVKGDQQNEKGGEEKKRKGELRKKGKKKKGEIGDEKRPPILLTPASIRPRKRGEKGIGLRTKEGDFSQQREYRDRTGINGKARGRMVICDLGQNGNSWKRLREIWAGAYNPPRCMQEEPTDCDEPSIYFGVHDPGTIGHVLFVAYKLLGLVQKVGATLATSQNVKRSNRSGTLAQRLLPSILAIKDRQPEHANVAPGFQSFGLGTRNVSIRWEDTCITIFTHGSKREPIPEW</sequence>
<feature type="compositionally biased region" description="Basic and acidic residues" evidence="1">
    <location>
        <begin position="95"/>
        <end position="111"/>
    </location>
</feature>
<evidence type="ECO:0000313" key="3">
    <source>
        <dbReference type="Proteomes" id="UP001367508"/>
    </source>
</evidence>
<name>A0AAN9MTN8_CANGL</name>
<keyword evidence="3" id="KW-1185">Reference proteome</keyword>
<feature type="compositionally biased region" description="Basic residues" evidence="1">
    <location>
        <begin position="187"/>
        <end position="198"/>
    </location>
</feature>
<proteinExistence type="predicted"/>
<feature type="compositionally biased region" description="Acidic residues" evidence="1">
    <location>
        <begin position="112"/>
        <end position="121"/>
    </location>
</feature>
<comment type="caution">
    <text evidence="2">The sequence shown here is derived from an EMBL/GenBank/DDBJ whole genome shotgun (WGS) entry which is preliminary data.</text>
</comment>
<dbReference type="Gene3D" id="2.160.20.80">
    <property type="entry name" value="E3 ubiquitin-protein ligase SopA"/>
    <property type="match status" value="1"/>
</dbReference>
<protein>
    <submittedName>
        <fullName evidence="2">Uncharacterized protein</fullName>
    </submittedName>
</protein>
<feature type="region of interest" description="Disordered" evidence="1">
    <location>
        <begin position="1"/>
        <end position="71"/>
    </location>
</feature>
<feature type="region of interest" description="Disordered" evidence="1">
    <location>
        <begin position="86"/>
        <end position="121"/>
    </location>
</feature>
<feature type="region of interest" description="Disordered" evidence="1">
    <location>
        <begin position="166"/>
        <end position="214"/>
    </location>
</feature>
<evidence type="ECO:0000256" key="1">
    <source>
        <dbReference type="SAM" id="MobiDB-lite"/>
    </source>
</evidence>
<feature type="compositionally biased region" description="Acidic residues" evidence="1">
    <location>
        <begin position="17"/>
        <end position="38"/>
    </location>
</feature>
<dbReference type="PANTHER" id="PTHR14136:SF17">
    <property type="entry name" value="BTB_POZ DOMAIN-CONTAINING PROTEIN KCTD9"/>
    <property type="match status" value="1"/>
</dbReference>
<evidence type="ECO:0000313" key="2">
    <source>
        <dbReference type="EMBL" id="KAK7360704.1"/>
    </source>
</evidence>
<dbReference type="SUPFAM" id="SSF141571">
    <property type="entry name" value="Pentapeptide repeat-like"/>
    <property type="match status" value="1"/>
</dbReference>
<organism evidence="2 3">
    <name type="scientific">Canavalia gladiata</name>
    <name type="common">Sword bean</name>
    <name type="synonym">Dolichos gladiatus</name>
    <dbReference type="NCBI Taxonomy" id="3824"/>
    <lineage>
        <taxon>Eukaryota</taxon>
        <taxon>Viridiplantae</taxon>
        <taxon>Streptophyta</taxon>
        <taxon>Embryophyta</taxon>
        <taxon>Tracheophyta</taxon>
        <taxon>Spermatophyta</taxon>
        <taxon>Magnoliopsida</taxon>
        <taxon>eudicotyledons</taxon>
        <taxon>Gunneridae</taxon>
        <taxon>Pentapetalae</taxon>
        <taxon>rosids</taxon>
        <taxon>fabids</taxon>
        <taxon>Fabales</taxon>
        <taxon>Fabaceae</taxon>
        <taxon>Papilionoideae</taxon>
        <taxon>50 kb inversion clade</taxon>
        <taxon>NPAAA clade</taxon>
        <taxon>indigoferoid/millettioid clade</taxon>
        <taxon>Phaseoleae</taxon>
        <taxon>Canavalia</taxon>
    </lineage>
</organism>
<dbReference type="EMBL" id="JAYMYQ010000001">
    <property type="protein sequence ID" value="KAK7360704.1"/>
    <property type="molecule type" value="Genomic_DNA"/>
</dbReference>
<dbReference type="PANTHER" id="PTHR14136">
    <property type="entry name" value="BTB_POZ DOMAIN-CONTAINING PROTEIN KCTD9"/>
    <property type="match status" value="1"/>
</dbReference>
<accession>A0AAN9MTN8</accession>
<reference evidence="2 3" key="1">
    <citation type="submission" date="2024-01" db="EMBL/GenBank/DDBJ databases">
        <title>The genomes of 5 underutilized Papilionoideae crops provide insights into root nodulation and disease resistanc.</title>
        <authorList>
            <person name="Jiang F."/>
        </authorList>
    </citation>
    <scope>NUCLEOTIDE SEQUENCE [LARGE SCALE GENOMIC DNA]</scope>
    <source>
        <strain evidence="2">LVBAO_FW01</strain>
        <tissue evidence="2">Leaves</tissue>
    </source>
</reference>
<dbReference type="InterPro" id="IPR051082">
    <property type="entry name" value="Pentapeptide-BTB/POZ_domain"/>
</dbReference>
<dbReference type="Proteomes" id="UP001367508">
    <property type="component" value="Unassembled WGS sequence"/>
</dbReference>